<evidence type="ECO:0000256" key="1">
    <source>
        <dbReference type="ARBA" id="ARBA00001947"/>
    </source>
</evidence>
<evidence type="ECO:0000256" key="6">
    <source>
        <dbReference type="ARBA" id="ARBA00022801"/>
    </source>
</evidence>
<evidence type="ECO:0000259" key="12">
    <source>
        <dbReference type="SMART" id="SM00228"/>
    </source>
</evidence>
<dbReference type="NCBIfam" id="TIGR00054">
    <property type="entry name" value="RIP metalloprotease RseP"/>
    <property type="match status" value="1"/>
</dbReference>
<feature type="transmembrane region" description="Helical" evidence="11">
    <location>
        <begin position="97"/>
        <end position="119"/>
    </location>
</feature>
<protein>
    <recommendedName>
        <fullName evidence="11">Zinc metalloprotease</fullName>
        <ecNumber evidence="11">3.4.24.-</ecNumber>
    </recommendedName>
</protein>
<keyword evidence="7 11" id="KW-0862">Zinc</keyword>
<evidence type="ECO:0000313" key="14">
    <source>
        <dbReference type="Proteomes" id="UP000651852"/>
    </source>
</evidence>
<keyword evidence="9 11" id="KW-0482">Metalloprotease</keyword>
<evidence type="ECO:0000313" key="13">
    <source>
        <dbReference type="EMBL" id="MBC3949750.1"/>
    </source>
</evidence>
<dbReference type="NCBIfam" id="NF008046">
    <property type="entry name" value="PRK10779.1"/>
    <property type="match status" value="1"/>
</dbReference>
<keyword evidence="6 11" id="KW-0378">Hydrolase</keyword>
<comment type="similarity">
    <text evidence="3 11">Belongs to the peptidase M50B family.</text>
</comment>
<dbReference type="EC" id="3.4.24.-" evidence="11"/>
<evidence type="ECO:0000256" key="9">
    <source>
        <dbReference type="ARBA" id="ARBA00023049"/>
    </source>
</evidence>
<dbReference type="Gene3D" id="2.30.42.10">
    <property type="match status" value="2"/>
</dbReference>
<dbReference type="InterPro" id="IPR041489">
    <property type="entry name" value="PDZ_6"/>
</dbReference>
<sequence>MSALYMIVGTLVALGVLVTFHEYGHFWVARRCGVKVLRFSVGFGTPLVRWHDRQGTEFVIAAIPLGGYVKMLDEREGDVPPELADQSFNRKSVYQRIAIVSAGPIANFLLAIFFFWILAMLGTQQVRPVIGAVEAGSIAQQAGLSSGQEIVSVDGEATAGWSAVNLQLVRRLGESGTVALRVREPDATVDTAHSLALDNWLKGAEEPDPIKSLGIRPWRPALPPVLAELDPKGPAQAAGLKTGDKLVALDGRPVEEWQQVVDWVRERPDAKISLRVERDGAQLDVPLTLAARGEGKAASGYLGAGVKGIDWPPEMLREVSYGPLAAVAEGASRTWTMSVLTLDSLRKMLFGELSVKNLSGPITIAKVAGASAQSGIGDFLNFLAYLSISLGVLNLLPIPVLDGGHLLFYLIEWARGRPLSERVQGWGIQIGISLVVGVMLLALVNDLGRL</sequence>
<comment type="caution">
    <text evidence="13">The sequence shown here is derived from an EMBL/GenBank/DDBJ whole genome shotgun (WGS) entry which is preliminary data.</text>
</comment>
<evidence type="ECO:0000256" key="5">
    <source>
        <dbReference type="ARBA" id="ARBA00022692"/>
    </source>
</evidence>
<evidence type="ECO:0000256" key="10">
    <source>
        <dbReference type="ARBA" id="ARBA00023136"/>
    </source>
</evidence>
<keyword evidence="5 11" id="KW-0812">Transmembrane</keyword>
<feature type="domain" description="PDZ" evidence="12">
    <location>
        <begin position="211"/>
        <end position="280"/>
    </location>
</feature>
<comment type="subcellular location">
    <subcellularLocation>
        <location evidence="2">Membrane</location>
        <topology evidence="2">Multi-pass membrane protein</topology>
    </subcellularLocation>
</comment>
<feature type="transmembrane region" description="Helical" evidence="11">
    <location>
        <begin position="382"/>
        <end position="411"/>
    </location>
</feature>
<dbReference type="Pfam" id="PF02163">
    <property type="entry name" value="Peptidase_M50"/>
    <property type="match status" value="1"/>
</dbReference>
<dbReference type="InterPro" id="IPR036034">
    <property type="entry name" value="PDZ_sf"/>
</dbReference>
<dbReference type="CDD" id="cd23082">
    <property type="entry name" value="cpPDZ1_EcRseP-like"/>
    <property type="match status" value="1"/>
</dbReference>
<dbReference type="GO" id="GO:0006508">
    <property type="term" value="P:proteolysis"/>
    <property type="evidence" value="ECO:0007669"/>
    <property type="project" value="UniProtKB-KW"/>
</dbReference>
<dbReference type="InterPro" id="IPR004387">
    <property type="entry name" value="Pept_M50_Zn"/>
</dbReference>
<gene>
    <name evidence="13" type="primary">rseP</name>
    <name evidence="13" type="ORF">H8S59_08220</name>
</gene>
<dbReference type="PANTHER" id="PTHR42837">
    <property type="entry name" value="REGULATOR OF SIGMA-E PROTEASE RSEP"/>
    <property type="match status" value="1"/>
</dbReference>
<dbReference type="Proteomes" id="UP000651852">
    <property type="component" value="Unassembled WGS sequence"/>
</dbReference>
<reference evidence="13 14" key="1">
    <citation type="submission" date="2020-08" db="EMBL/GenBank/DDBJ databases">
        <title>Putative novel bacterial strains isolated from necrotic wheat leaf tissues caused by Xanthomonas translucens.</title>
        <authorList>
            <person name="Tambong J.T."/>
        </authorList>
    </citation>
    <scope>NUCLEOTIDE SEQUENCE [LARGE SCALE GENOMIC DNA]</scope>
    <source>
        <strain evidence="13 14">DOAB 1069</strain>
    </source>
</reference>
<evidence type="ECO:0000256" key="2">
    <source>
        <dbReference type="ARBA" id="ARBA00004141"/>
    </source>
</evidence>
<dbReference type="InterPro" id="IPR008915">
    <property type="entry name" value="Peptidase_M50"/>
</dbReference>
<keyword evidence="4 13" id="KW-0645">Protease</keyword>
<dbReference type="PANTHER" id="PTHR42837:SF2">
    <property type="entry name" value="MEMBRANE METALLOPROTEASE ARASP2, CHLOROPLASTIC-RELATED"/>
    <property type="match status" value="1"/>
</dbReference>
<dbReference type="SUPFAM" id="SSF50156">
    <property type="entry name" value="PDZ domain-like"/>
    <property type="match status" value="2"/>
</dbReference>
<feature type="transmembrane region" description="Helical" evidence="11">
    <location>
        <begin position="6"/>
        <end position="28"/>
    </location>
</feature>
<keyword evidence="14" id="KW-1185">Reference proteome</keyword>
<dbReference type="CDD" id="cd23081">
    <property type="entry name" value="cpPDZ_EcRseP-like"/>
    <property type="match status" value="1"/>
</dbReference>
<name>A0ABR7AZH9_9PSED</name>
<evidence type="ECO:0000256" key="7">
    <source>
        <dbReference type="ARBA" id="ARBA00022833"/>
    </source>
</evidence>
<dbReference type="Pfam" id="PF17820">
    <property type="entry name" value="PDZ_6"/>
    <property type="match status" value="1"/>
</dbReference>
<keyword evidence="11" id="KW-0479">Metal-binding</keyword>
<organism evidence="13 14">
    <name type="scientific">Pseudomonas folii</name>
    <dbReference type="NCBI Taxonomy" id="2762593"/>
    <lineage>
        <taxon>Bacteria</taxon>
        <taxon>Pseudomonadati</taxon>
        <taxon>Pseudomonadota</taxon>
        <taxon>Gammaproteobacteria</taxon>
        <taxon>Pseudomonadales</taxon>
        <taxon>Pseudomonadaceae</taxon>
        <taxon>Pseudomonas</taxon>
    </lineage>
</organism>
<evidence type="ECO:0000256" key="4">
    <source>
        <dbReference type="ARBA" id="ARBA00022670"/>
    </source>
</evidence>
<evidence type="ECO:0000256" key="8">
    <source>
        <dbReference type="ARBA" id="ARBA00022989"/>
    </source>
</evidence>
<keyword evidence="10 11" id="KW-0472">Membrane</keyword>
<dbReference type="InterPro" id="IPR001478">
    <property type="entry name" value="PDZ"/>
</dbReference>
<proteinExistence type="inferred from homology"/>
<dbReference type="SMART" id="SM00228">
    <property type="entry name" value="PDZ"/>
    <property type="match status" value="2"/>
</dbReference>
<accession>A0ABR7AZH9</accession>
<dbReference type="EMBL" id="JACONW010000026">
    <property type="protein sequence ID" value="MBC3949750.1"/>
    <property type="molecule type" value="Genomic_DNA"/>
</dbReference>
<evidence type="ECO:0000256" key="3">
    <source>
        <dbReference type="ARBA" id="ARBA00007931"/>
    </source>
</evidence>
<feature type="domain" description="PDZ" evidence="12">
    <location>
        <begin position="114"/>
        <end position="186"/>
    </location>
</feature>
<keyword evidence="8 11" id="KW-1133">Transmembrane helix</keyword>
<feature type="transmembrane region" description="Helical" evidence="11">
    <location>
        <begin position="423"/>
        <end position="444"/>
    </location>
</feature>
<comment type="cofactor">
    <cofactor evidence="1 11">
        <name>Zn(2+)</name>
        <dbReference type="ChEBI" id="CHEBI:29105"/>
    </cofactor>
</comment>
<dbReference type="GO" id="GO:0008233">
    <property type="term" value="F:peptidase activity"/>
    <property type="evidence" value="ECO:0007669"/>
    <property type="project" value="UniProtKB-KW"/>
</dbReference>
<dbReference type="CDD" id="cd06163">
    <property type="entry name" value="S2P-M50_PDZ_RseP-like"/>
    <property type="match status" value="2"/>
</dbReference>
<dbReference type="RefSeq" id="WP_187521083.1">
    <property type="nucleotide sequence ID" value="NZ_JACONW010000026.1"/>
</dbReference>
<evidence type="ECO:0000256" key="11">
    <source>
        <dbReference type="RuleBase" id="RU362031"/>
    </source>
</evidence>